<dbReference type="Gene3D" id="1.10.1220.10">
    <property type="entry name" value="Met repressor-like"/>
    <property type="match status" value="1"/>
</dbReference>
<dbReference type="Proteomes" id="UP000176431">
    <property type="component" value="Unassembled WGS sequence"/>
</dbReference>
<sequence>MSGTRGGWVIDKDITVVYTIDMKTILNVKVDKEEKEKAKQIALQMGVPLSTIINAHLREFIRTREFSVRLDPVLKPEVEKELIRMSKEYHKNPKSAYSFNSATEAIKFLRKK</sequence>
<dbReference type="InterPro" id="IPR013321">
    <property type="entry name" value="Arc_rbn_hlx_hlx"/>
</dbReference>
<reference evidence="1 2" key="1">
    <citation type="journal article" date="2016" name="Nat. Commun.">
        <title>Thousands of microbial genomes shed light on interconnected biogeochemical processes in an aquifer system.</title>
        <authorList>
            <person name="Anantharaman K."/>
            <person name="Brown C.T."/>
            <person name="Hug L.A."/>
            <person name="Sharon I."/>
            <person name="Castelle C.J."/>
            <person name="Probst A.J."/>
            <person name="Thomas B.C."/>
            <person name="Singh A."/>
            <person name="Wilkins M.J."/>
            <person name="Karaoz U."/>
            <person name="Brodie E.L."/>
            <person name="Williams K.H."/>
            <person name="Hubbard S.S."/>
            <person name="Banfield J.F."/>
        </authorList>
    </citation>
    <scope>NUCLEOTIDE SEQUENCE [LARGE SCALE GENOMIC DNA]</scope>
</reference>
<organism evidence="1 2">
    <name type="scientific">Candidatus Azambacteria bacterium RIFCSPHIGHO2_01_FULL_40_24</name>
    <dbReference type="NCBI Taxonomy" id="1797301"/>
    <lineage>
        <taxon>Bacteria</taxon>
        <taxon>Candidatus Azamiibacteriota</taxon>
    </lineage>
</organism>
<evidence type="ECO:0000313" key="1">
    <source>
        <dbReference type="EMBL" id="OGD25819.1"/>
    </source>
</evidence>
<evidence type="ECO:0000313" key="2">
    <source>
        <dbReference type="Proteomes" id="UP000176431"/>
    </source>
</evidence>
<proteinExistence type="predicted"/>
<accession>A0A1F5B5I3</accession>
<protein>
    <submittedName>
        <fullName evidence="1">Uncharacterized protein</fullName>
    </submittedName>
</protein>
<dbReference type="InterPro" id="IPR045944">
    <property type="entry name" value="DUF6364"/>
</dbReference>
<dbReference type="Pfam" id="PF19891">
    <property type="entry name" value="DUF6364"/>
    <property type="match status" value="1"/>
</dbReference>
<name>A0A1F5B5I3_9BACT</name>
<dbReference type="EMBL" id="MEYK01000001">
    <property type="protein sequence ID" value="OGD25819.1"/>
    <property type="molecule type" value="Genomic_DNA"/>
</dbReference>
<gene>
    <name evidence="1" type="ORF">A2819_02145</name>
</gene>
<dbReference type="AlphaFoldDB" id="A0A1F5B5I3"/>
<comment type="caution">
    <text evidence="1">The sequence shown here is derived from an EMBL/GenBank/DDBJ whole genome shotgun (WGS) entry which is preliminary data.</text>
</comment>
<dbReference type="GO" id="GO:0006355">
    <property type="term" value="P:regulation of DNA-templated transcription"/>
    <property type="evidence" value="ECO:0007669"/>
    <property type="project" value="InterPro"/>
</dbReference>